<gene>
    <name evidence="1" type="ORF">H0A76_04250</name>
</gene>
<evidence type="ECO:0000313" key="2">
    <source>
        <dbReference type="Proteomes" id="UP000568751"/>
    </source>
</evidence>
<dbReference type="Proteomes" id="UP000568751">
    <property type="component" value="Unassembled WGS sequence"/>
</dbReference>
<evidence type="ECO:0000313" key="1">
    <source>
        <dbReference type="EMBL" id="NYT27161.1"/>
    </source>
</evidence>
<organism evidence="1 2">
    <name type="scientific">Candidatus Thiodubiliella endoseptemdiera</name>
    <dbReference type="NCBI Taxonomy" id="2738886"/>
    <lineage>
        <taxon>Bacteria</taxon>
        <taxon>Pseudomonadati</taxon>
        <taxon>Pseudomonadota</taxon>
        <taxon>Gammaproteobacteria</taxon>
        <taxon>Candidatus Pseudothioglobaceae</taxon>
        <taxon>Candidatus Thiodubiliella</taxon>
    </lineage>
</organism>
<sequence length="149" mass="17055">MPFIKLVFMIAKEPSNLKKVITNYPIAMANSQAGNLMADGKYQQALDKISWLDNKILSGRIGLLKARIYFHLKDHHAVLDIVNELTPYFEDSNYNENDKIYLILDIRITGFLCFLEEGMEHPEMNNEIAKLSSSLDLSKVDKSLMKSFP</sequence>
<dbReference type="AlphaFoldDB" id="A0A853F2J4"/>
<proteinExistence type="predicted"/>
<protein>
    <submittedName>
        <fullName evidence="1">Uncharacterized protein</fullName>
    </submittedName>
</protein>
<comment type="caution">
    <text evidence="1">The sequence shown here is derived from an EMBL/GenBank/DDBJ whole genome shotgun (WGS) entry which is preliminary data.</text>
</comment>
<accession>A0A853F2J4</accession>
<name>A0A853F2J4_9GAMM</name>
<dbReference type="EMBL" id="JACCHT010000001">
    <property type="protein sequence ID" value="NYT27161.1"/>
    <property type="molecule type" value="Genomic_DNA"/>
</dbReference>
<reference evidence="1 2" key="1">
    <citation type="submission" date="2020-05" db="EMBL/GenBank/DDBJ databases">
        <title>Horizontal transmission and recombination maintain forever young bacterial symbiont genomes.</title>
        <authorList>
            <person name="Russell S.L."/>
            <person name="Pepper-Tunick E."/>
            <person name="Svedberg J."/>
            <person name="Byrne A."/>
            <person name="Ruelas Castillo J."/>
            <person name="Vollmers C."/>
            <person name="Beinart R.A."/>
            <person name="Corbett-Detig R."/>
        </authorList>
    </citation>
    <scope>NUCLEOTIDE SEQUENCE [LARGE SCALE GENOMIC DNA]</scope>
    <source>
        <strain evidence="1">455</strain>
    </source>
</reference>